<dbReference type="Pfam" id="PF00595">
    <property type="entry name" value="PDZ"/>
    <property type="match status" value="1"/>
</dbReference>
<evidence type="ECO:0000313" key="9">
    <source>
        <dbReference type="EMBL" id="GLR64870.1"/>
    </source>
</evidence>
<dbReference type="SUPFAM" id="SSF52096">
    <property type="entry name" value="ClpP/crotonase"/>
    <property type="match status" value="1"/>
</dbReference>
<dbReference type="InterPro" id="IPR001478">
    <property type="entry name" value="PDZ"/>
</dbReference>
<sequence>MYCFALNHKTPTPALLKLGITLLFSLSLIAPAALADTHSNLDYPLDPEYDLPLDELRSFAEVYERIKQAYVHDVEDRELLENAIKGMLSGLDPHSAYLEPEAFRDLRESTQGEFGGLGIEIGIEEGYIKVISPIDDTPASRAGLLPHDLIIRINDTPTRDMSVDKAMELMRGEPGSSIKLTIQRETLNQPLKVELERGLIRITSVKEKMLEPGFGYLRISQFQNRSGEEVQKGLERLAKENEGPLEGLILDLRNNPGGVLQAAADVVDVFLDSGLIVYTHGRLPDTQMRFEANPGDSLDGVPLVVLINGGSASASEIVAGALQDHQRALIMGTASFGKGSVQTVLPLNNDRALKMTTALYYTPSGRSIQAEGIQPDIEVVNARITPLETQRTTKEADLDGHINNDSKPSNNKKITARLDTAEDYPLNEALNLLRGLVIFKSRH</sequence>
<evidence type="ECO:0000256" key="1">
    <source>
        <dbReference type="ARBA" id="ARBA00009179"/>
    </source>
</evidence>
<keyword evidence="2 5" id="KW-0645">Protease</keyword>
<dbReference type="Proteomes" id="UP001156682">
    <property type="component" value="Unassembled WGS sequence"/>
</dbReference>
<accession>A0ABQ5ZXF8</accession>
<evidence type="ECO:0000259" key="8">
    <source>
        <dbReference type="PROSITE" id="PS50106"/>
    </source>
</evidence>
<proteinExistence type="inferred from homology"/>
<dbReference type="CDD" id="cd07560">
    <property type="entry name" value="Peptidase_S41_CPP"/>
    <property type="match status" value="1"/>
</dbReference>
<dbReference type="Gene3D" id="3.30.750.44">
    <property type="match status" value="1"/>
</dbReference>
<evidence type="ECO:0000313" key="10">
    <source>
        <dbReference type="Proteomes" id="UP001156682"/>
    </source>
</evidence>
<dbReference type="PANTHER" id="PTHR32060">
    <property type="entry name" value="TAIL-SPECIFIC PROTEASE"/>
    <property type="match status" value="1"/>
</dbReference>
<dbReference type="InterPro" id="IPR004447">
    <property type="entry name" value="Peptidase_S41A"/>
</dbReference>
<dbReference type="InterPro" id="IPR055210">
    <property type="entry name" value="CtpA/B_N"/>
</dbReference>
<keyword evidence="10" id="KW-1185">Reference proteome</keyword>
<evidence type="ECO:0000256" key="3">
    <source>
        <dbReference type="ARBA" id="ARBA00022801"/>
    </source>
</evidence>
<dbReference type="EMBL" id="BSOR01000039">
    <property type="protein sequence ID" value="GLR64870.1"/>
    <property type="molecule type" value="Genomic_DNA"/>
</dbReference>
<dbReference type="GO" id="GO:0006508">
    <property type="term" value="P:proteolysis"/>
    <property type="evidence" value="ECO:0007669"/>
    <property type="project" value="UniProtKB-KW"/>
</dbReference>
<dbReference type="Gene3D" id="3.90.226.10">
    <property type="entry name" value="2-enoyl-CoA Hydratase, Chain A, domain 1"/>
    <property type="match status" value="1"/>
</dbReference>
<reference evidence="10" key="1">
    <citation type="journal article" date="2019" name="Int. J. Syst. Evol. Microbiol.">
        <title>The Global Catalogue of Microorganisms (GCM) 10K type strain sequencing project: providing services to taxonomists for standard genome sequencing and annotation.</title>
        <authorList>
            <consortium name="The Broad Institute Genomics Platform"/>
            <consortium name="The Broad Institute Genome Sequencing Center for Infectious Disease"/>
            <person name="Wu L."/>
            <person name="Ma J."/>
        </authorList>
    </citation>
    <scope>NUCLEOTIDE SEQUENCE [LARGE SCALE GENOMIC DNA]</scope>
    <source>
        <strain evidence="10">NBRC 100033</strain>
    </source>
</reference>
<feature type="chain" id="PRO_5045316441" evidence="7">
    <location>
        <begin position="36"/>
        <end position="443"/>
    </location>
</feature>
<evidence type="ECO:0000256" key="7">
    <source>
        <dbReference type="SAM" id="SignalP"/>
    </source>
</evidence>
<feature type="signal peptide" evidence="7">
    <location>
        <begin position="1"/>
        <end position="35"/>
    </location>
</feature>
<dbReference type="GO" id="GO:0008233">
    <property type="term" value="F:peptidase activity"/>
    <property type="evidence" value="ECO:0007669"/>
    <property type="project" value="UniProtKB-KW"/>
</dbReference>
<dbReference type="Pfam" id="PF22694">
    <property type="entry name" value="CtpB_N-like"/>
    <property type="match status" value="1"/>
</dbReference>
<dbReference type="InterPro" id="IPR036034">
    <property type="entry name" value="PDZ_sf"/>
</dbReference>
<keyword evidence="3 5" id="KW-0378">Hydrolase</keyword>
<dbReference type="PROSITE" id="PS50106">
    <property type="entry name" value="PDZ"/>
    <property type="match status" value="1"/>
</dbReference>
<dbReference type="CDD" id="cd06782">
    <property type="entry name" value="cpPDZ_CPP-like"/>
    <property type="match status" value="1"/>
</dbReference>
<dbReference type="InterPro" id="IPR005151">
    <property type="entry name" value="Tail-specific_protease"/>
</dbReference>
<organism evidence="9 10">
    <name type="scientific">Marinospirillum insulare</name>
    <dbReference type="NCBI Taxonomy" id="217169"/>
    <lineage>
        <taxon>Bacteria</taxon>
        <taxon>Pseudomonadati</taxon>
        <taxon>Pseudomonadota</taxon>
        <taxon>Gammaproteobacteria</taxon>
        <taxon>Oceanospirillales</taxon>
        <taxon>Oceanospirillaceae</taxon>
        <taxon>Marinospirillum</taxon>
    </lineage>
</organism>
<dbReference type="SUPFAM" id="SSF50156">
    <property type="entry name" value="PDZ domain-like"/>
    <property type="match status" value="1"/>
</dbReference>
<dbReference type="Pfam" id="PF03572">
    <property type="entry name" value="Peptidase_S41"/>
    <property type="match status" value="1"/>
</dbReference>
<evidence type="ECO:0000256" key="5">
    <source>
        <dbReference type="RuleBase" id="RU004404"/>
    </source>
</evidence>
<dbReference type="SMART" id="SM00228">
    <property type="entry name" value="PDZ"/>
    <property type="match status" value="1"/>
</dbReference>
<evidence type="ECO:0000256" key="2">
    <source>
        <dbReference type="ARBA" id="ARBA00022670"/>
    </source>
</evidence>
<feature type="domain" description="PDZ" evidence="8">
    <location>
        <begin position="103"/>
        <end position="171"/>
    </location>
</feature>
<feature type="compositionally biased region" description="Basic and acidic residues" evidence="6">
    <location>
        <begin position="391"/>
        <end position="404"/>
    </location>
</feature>
<dbReference type="RefSeq" id="WP_036239377.1">
    <property type="nucleotide sequence ID" value="NZ_BSOR01000039.1"/>
</dbReference>
<dbReference type="PANTHER" id="PTHR32060:SF30">
    <property type="entry name" value="CARBOXY-TERMINAL PROCESSING PROTEASE CTPA"/>
    <property type="match status" value="1"/>
</dbReference>
<evidence type="ECO:0000256" key="4">
    <source>
        <dbReference type="ARBA" id="ARBA00022825"/>
    </source>
</evidence>
<dbReference type="SMART" id="SM00245">
    <property type="entry name" value="TSPc"/>
    <property type="match status" value="1"/>
</dbReference>
<dbReference type="InterPro" id="IPR029045">
    <property type="entry name" value="ClpP/crotonase-like_dom_sf"/>
</dbReference>
<comment type="similarity">
    <text evidence="1 5">Belongs to the peptidase S41A family.</text>
</comment>
<dbReference type="Gene3D" id="2.30.42.10">
    <property type="match status" value="1"/>
</dbReference>
<dbReference type="NCBIfam" id="TIGR00225">
    <property type="entry name" value="prc"/>
    <property type="match status" value="1"/>
</dbReference>
<name>A0ABQ5ZXF8_9GAMM</name>
<comment type="caution">
    <text evidence="9">The sequence shown here is derived from an EMBL/GenBank/DDBJ whole genome shotgun (WGS) entry which is preliminary data.</text>
</comment>
<protein>
    <submittedName>
        <fullName evidence="9">Carboxyl-terminal protease</fullName>
    </submittedName>
</protein>
<keyword evidence="4 5" id="KW-0720">Serine protease</keyword>
<gene>
    <name evidence="9" type="ORF">GCM10007878_23080</name>
</gene>
<feature type="region of interest" description="Disordered" evidence="6">
    <location>
        <begin position="391"/>
        <end position="412"/>
    </location>
</feature>
<evidence type="ECO:0000256" key="6">
    <source>
        <dbReference type="SAM" id="MobiDB-lite"/>
    </source>
</evidence>
<keyword evidence="7" id="KW-0732">Signal</keyword>